<proteinExistence type="predicted"/>
<accession>A0A0A9DN47</accession>
<protein>
    <submittedName>
        <fullName evidence="1">IDP1468</fullName>
    </submittedName>
</protein>
<evidence type="ECO:0000313" key="1">
    <source>
        <dbReference type="EMBL" id="JAD89226.1"/>
    </source>
</evidence>
<reference evidence="1" key="2">
    <citation type="journal article" date="2015" name="Data Brief">
        <title>Shoot transcriptome of the giant reed, Arundo donax.</title>
        <authorList>
            <person name="Barrero R.A."/>
            <person name="Guerrero F.D."/>
            <person name="Moolhuijzen P."/>
            <person name="Goolsby J.A."/>
            <person name="Tidwell J."/>
            <person name="Bellgard S.E."/>
            <person name="Bellgard M.I."/>
        </authorList>
    </citation>
    <scope>NUCLEOTIDE SEQUENCE</scope>
    <source>
        <tissue evidence="1">Shoot tissue taken approximately 20 cm above the soil surface</tissue>
    </source>
</reference>
<sequence>MSETRTAIHTLTTLQTQQTYKDKYSNEKTNILCIDIRSNISSIQTPECENSFILPSHMLRMLKRKEYYQK</sequence>
<name>A0A0A9DN47_ARUDO</name>
<reference evidence="1" key="1">
    <citation type="submission" date="2014-09" db="EMBL/GenBank/DDBJ databases">
        <authorList>
            <person name="Magalhaes I.L.F."/>
            <person name="Oliveira U."/>
            <person name="Santos F.R."/>
            <person name="Vidigal T.H.D.A."/>
            <person name="Brescovit A.D."/>
            <person name="Santos A.J."/>
        </authorList>
    </citation>
    <scope>NUCLEOTIDE SEQUENCE</scope>
    <source>
        <tissue evidence="1">Shoot tissue taken approximately 20 cm above the soil surface</tissue>
    </source>
</reference>
<dbReference type="AlphaFoldDB" id="A0A0A9DN47"/>
<dbReference type="EMBL" id="GBRH01208669">
    <property type="protein sequence ID" value="JAD89226.1"/>
    <property type="molecule type" value="Transcribed_RNA"/>
</dbReference>
<organism evidence="1">
    <name type="scientific">Arundo donax</name>
    <name type="common">Giant reed</name>
    <name type="synonym">Donax arundinaceus</name>
    <dbReference type="NCBI Taxonomy" id="35708"/>
    <lineage>
        <taxon>Eukaryota</taxon>
        <taxon>Viridiplantae</taxon>
        <taxon>Streptophyta</taxon>
        <taxon>Embryophyta</taxon>
        <taxon>Tracheophyta</taxon>
        <taxon>Spermatophyta</taxon>
        <taxon>Magnoliopsida</taxon>
        <taxon>Liliopsida</taxon>
        <taxon>Poales</taxon>
        <taxon>Poaceae</taxon>
        <taxon>PACMAD clade</taxon>
        <taxon>Arundinoideae</taxon>
        <taxon>Arundineae</taxon>
        <taxon>Arundo</taxon>
    </lineage>
</organism>